<dbReference type="AlphaFoldDB" id="L7MMJ0"/>
<dbReference type="Pfam" id="PF03221">
    <property type="entry name" value="HTH_Tnp_Tc5"/>
    <property type="match status" value="1"/>
</dbReference>
<feature type="domain" description="HTH CENPB-type" evidence="7">
    <location>
        <begin position="66"/>
        <end position="137"/>
    </location>
</feature>
<evidence type="ECO:0000259" key="6">
    <source>
        <dbReference type="PROSITE" id="PS50960"/>
    </source>
</evidence>
<dbReference type="PROSITE" id="PS50960">
    <property type="entry name" value="HTH_PSQ"/>
    <property type="match status" value="1"/>
</dbReference>
<keyword evidence="3 4" id="KW-0539">Nucleus</keyword>
<organism evidence="8">
    <name type="scientific">Rhipicephalus pulchellus</name>
    <name type="common">Yellow backed tick</name>
    <name type="synonym">Dermacentor pulchellus</name>
    <dbReference type="NCBI Taxonomy" id="72859"/>
    <lineage>
        <taxon>Eukaryota</taxon>
        <taxon>Metazoa</taxon>
        <taxon>Ecdysozoa</taxon>
        <taxon>Arthropoda</taxon>
        <taxon>Chelicerata</taxon>
        <taxon>Arachnida</taxon>
        <taxon>Acari</taxon>
        <taxon>Parasitiformes</taxon>
        <taxon>Ixodida</taxon>
        <taxon>Ixodoidea</taxon>
        <taxon>Ixodidae</taxon>
        <taxon>Rhipicephalinae</taxon>
        <taxon>Rhipicephalus</taxon>
        <taxon>Rhipicephalus</taxon>
    </lineage>
</organism>
<evidence type="ECO:0000256" key="5">
    <source>
        <dbReference type="SAM" id="MobiDB-lite"/>
    </source>
</evidence>
<accession>L7MMJ0</accession>
<dbReference type="Gene3D" id="1.10.10.60">
    <property type="entry name" value="Homeodomain-like"/>
    <property type="match status" value="2"/>
</dbReference>
<evidence type="ECO:0000256" key="4">
    <source>
        <dbReference type="PROSITE-ProRule" id="PRU00320"/>
    </source>
</evidence>
<sequence>MDDGNGKRKRKTFTIEQKSAMLKAVESGVKKKKVAEDFGIALSTLSTILLNKEAVTGAVARGVKGDRKNLRAPAFEAVEKVVFKWFLDIRASGTPVSGAVLQRKARDFTCIMGHDDFVASDGWLQRFKERHDIVGRAVSGEAQSVDREAAVAWVQKNIGQLLQKYSARDLFNADETALFYQMLPQKTLALKGDRCQGGKQSKVRVTVLLCTNMDGSEKVPALVVGKSASPRCFKGKRKLQVRYVSNRKAWMTRDIFSQWLREWDERLGKQNREICLVLDNCMAHHTTVVLKNIELCFLPPNSTAVVQPLDQGVILFLQWLREWDERLGKQNRKICLVLDNCTAHHTTVVLKNIELCFLPPNSTAVVQPLDQGVIMNFKSGYRKRVIDRILLNMSMKRETTIDVYMAIEMLQAAWMAVTASTIANCFRHASFGVSSGGCSEHSASEDLVAATNEGAAGDQAQASWDAPLDAGVVPDCDTFYTYVGADADAVTTEELTEEEIVRAVTGVHDDSDESVDSPEPNVGELGVPTPAQALDAADLLRRFFGAYEEGEEGLEIADAAERAVIRLK</sequence>
<dbReference type="PROSITE" id="PS51253">
    <property type="entry name" value="HTH_CENPB"/>
    <property type="match status" value="1"/>
</dbReference>
<dbReference type="PANTHER" id="PTHR19303:SF73">
    <property type="entry name" value="PROTEIN PDC2"/>
    <property type="match status" value="1"/>
</dbReference>
<dbReference type="Pfam" id="PF03184">
    <property type="entry name" value="DDE_1"/>
    <property type="match status" value="2"/>
</dbReference>
<feature type="DNA-binding region" description="H-T-H motif" evidence="4">
    <location>
        <begin position="31"/>
        <end position="51"/>
    </location>
</feature>
<dbReference type="InterPro" id="IPR006600">
    <property type="entry name" value="HTH_CenpB_DNA-bd_dom"/>
</dbReference>
<dbReference type="SMART" id="SM00674">
    <property type="entry name" value="CENPB"/>
    <property type="match status" value="1"/>
</dbReference>
<evidence type="ECO:0000256" key="2">
    <source>
        <dbReference type="ARBA" id="ARBA00023125"/>
    </source>
</evidence>
<evidence type="ECO:0000256" key="3">
    <source>
        <dbReference type="ARBA" id="ARBA00023242"/>
    </source>
</evidence>
<evidence type="ECO:0000259" key="7">
    <source>
        <dbReference type="PROSITE" id="PS51253"/>
    </source>
</evidence>
<name>L7MMJ0_RHIPC</name>
<feature type="non-terminal residue" evidence="8">
    <location>
        <position position="568"/>
    </location>
</feature>
<dbReference type="PANTHER" id="PTHR19303">
    <property type="entry name" value="TRANSPOSON"/>
    <property type="match status" value="1"/>
</dbReference>
<feature type="region of interest" description="Disordered" evidence="5">
    <location>
        <begin position="506"/>
        <end position="528"/>
    </location>
</feature>
<dbReference type="InterPro" id="IPR009057">
    <property type="entry name" value="Homeodomain-like_sf"/>
</dbReference>
<evidence type="ECO:0000256" key="1">
    <source>
        <dbReference type="ARBA" id="ARBA00004123"/>
    </source>
</evidence>
<dbReference type="InterPro" id="IPR004875">
    <property type="entry name" value="DDE_SF_endonuclease_dom"/>
</dbReference>
<proteinExistence type="evidence at transcript level"/>
<dbReference type="InterPro" id="IPR050863">
    <property type="entry name" value="CenT-Element_Derived"/>
</dbReference>
<reference evidence="8" key="2">
    <citation type="journal article" date="2015" name="J. Proteomics">
        <title>Sexual differences in the sialomes of the zebra tick, Rhipicephalus pulchellus.</title>
        <authorList>
            <person name="Tan A.W."/>
            <person name="Francischetti I.M."/>
            <person name="Slovak M."/>
            <person name="Kini R.M."/>
            <person name="Ribeiro J.M."/>
        </authorList>
    </citation>
    <scope>NUCLEOTIDE SEQUENCE</scope>
    <source>
        <tissue evidence="8">Salivary gland</tissue>
    </source>
</reference>
<keyword evidence="2 4" id="KW-0238">DNA-binding</keyword>
<dbReference type="SUPFAM" id="SSF46689">
    <property type="entry name" value="Homeodomain-like"/>
    <property type="match status" value="2"/>
</dbReference>
<dbReference type="GO" id="GO:0005634">
    <property type="term" value="C:nucleus"/>
    <property type="evidence" value="ECO:0007669"/>
    <property type="project" value="UniProtKB-SubCell"/>
</dbReference>
<feature type="domain" description="HTH psq-type" evidence="6">
    <location>
        <begin position="4"/>
        <end position="55"/>
    </location>
</feature>
<dbReference type="InterPro" id="IPR007889">
    <property type="entry name" value="HTH_Psq"/>
</dbReference>
<reference evidence="8" key="1">
    <citation type="submission" date="2012-11" db="EMBL/GenBank/DDBJ databases">
        <authorList>
            <person name="Lucero-Rivera Y.E."/>
            <person name="Tovar-Ramirez D."/>
        </authorList>
    </citation>
    <scope>NUCLEOTIDE SEQUENCE</scope>
    <source>
        <tissue evidence="8">Salivary gland</tissue>
    </source>
</reference>
<evidence type="ECO:0000313" key="8">
    <source>
        <dbReference type="EMBL" id="JAA64599.1"/>
    </source>
</evidence>
<dbReference type="EMBL" id="GACK01000435">
    <property type="protein sequence ID" value="JAA64599.1"/>
    <property type="molecule type" value="mRNA"/>
</dbReference>
<dbReference type="Pfam" id="PF04218">
    <property type="entry name" value="CENP-B_N"/>
    <property type="match status" value="1"/>
</dbReference>
<comment type="subcellular location">
    <subcellularLocation>
        <location evidence="1 4">Nucleus</location>
    </subcellularLocation>
</comment>
<dbReference type="GO" id="GO:0003677">
    <property type="term" value="F:DNA binding"/>
    <property type="evidence" value="ECO:0007669"/>
    <property type="project" value="UniProtKB-UniRule"/>
</dbReference>
<protein>
    <submittedName>
        <fullName evidence="8">Putative tick transposon</fullName>
    </submittedName>
</protein>